<dbReference type="InParanoid" id="A0A6I8U307"/>
<organism evidence="1 2">
    <name type="scientific">Aedes aegypti</name>
    <name type="common">Yellowfever mosquito</name>
    <name type="synonym">Culex aegypti</name>
    <dbReference type="NCBI Taxonomy" id="7159"/>
    <lineage>
        <taxon>Eukaryota</taxon>
        <taxon>Metazoa</taxon>
        <taxon>Ecdysozoa</taxon>
        <taxon>Arthropoda</taxon>
        <taxon>Hexapoda</taxon>
        <taxon>Insecta</taxon>
        <taxon>Pterygota</taxon>
        <taxon>Neoptera</taxon>
        <taxon>Endopterygota</taxon>
        <taxon>Diptera</taxon>
        <taxon>Nematocera</taxon>
        <taxon>Culicoidea</taxon>
        <taxon>Culicidae</taxon>
        <taxon>Culicinae</taxon>
        <taxon>Aedini</taxon>
        <taxon>Aedes</taxon>
        <taxon>Stegomyia</taxon>
    </lineage>
</organism>
<name>A0A6I8U307_AEDAE</name>
<dbReference type="OrthoDB" id="7763457at2759"/>
<gene>
    <name evidence="1" type="primary">110675456</name>
</gene>
<proteinExistence type="predicted"/>
<accession>A0A6I8U307</accession>
<reference evidence="1" key="2">
    <citation type="submission" date="2020-05" db="UniProtKB">
        <authorList>
            <consortium name="EnsemblMetazoa"/>
        </authorList>
    </citation>
    <scope>IDENTIFICATION</scope>
    <source>
        <strain evidence="1">LVP_AGWG</strain>
    </source>
</reference>
<keyword evidence="2" id="KW-1185">Reference proteome</keyword>
<protein>
    <submittedName>
        <fullName evidence="1">Uncharacterized protein</fullName>
    </submittedName>
</protein>
<reference evidence="1 2" key="1">
    <citation type="submission" date="2017-06" db="EMBL/GenBank/DDBJ databases">
        <title>Aedes aegypti genome working group (AGWG) sequencing and assembly.</title>
        <authorList>
            <consortium name="Aedes aegypti Genome Working Group (AGWG)"/>
            <person name="Matthews B.J."/>
        </authorList>
    </citation>
    <scope>NUCLEOTIDE SEQUENCE [LARGE SCALE GENOMIC DNA]</scope>
    <source>
        <strain evidence="1 2">LVP_AGWG</strain>
    </source>
</reference>
<sequence length="284" mass="31930">MKLWVTVVCALAFLGGGAFTMYASISIGSEGLQAMALSLKSIEPVSTAYYKNLNNARNKVMPKIDNLIEHVNSTYAVMNDSYGATQPNMMSVLNNLDMFTRQFYYGEQQVISTIGNDLSRLQYELQQTMDQIMQSYNNLLNGFSYQQNAESCSTQFATVATSFPNQLTKFGTCLQTEVDTVPTVATALVEIFNLIKSDFTSLTKQLKICAATSSNCINEYFNGIYMELDRINMELSMATSLIHNYQYDAMERNQFCGELIKYNAQDISQNMISQFSSCIYPPMM</sequence>
<dbReference type="AlphaFoldDB" id="A0A6I8U307"/>
<dbReference type="EnsemblMetazoa" id="AAEL021669-RA">
    <property type="protein sequence ID" value="AAEL021669-PA"/>
    <property type="gene ID" value="AAEL021669"/>
</dbReference>
<evidence type="ECO:0000313" key="1">
    <source>
        <dbReference type="EnsemblMetazoa" id="AAEL021669-PA"/>
    </source>
</evidence>
<dbReference type="Proteomes" id="UP000008820">
    <property type="component" value="Chromosome 2"/>
</dbReference>
<evidence type="ECO:0000313" key="2">
    <source>
        <dbReference type="Proteomes" id="UP000008820"/>
    </source>
</evidence>